<keyword evidence="15" id="KW-1185">Reference proteome</keyword>
<dbReference type="EMBL" id="JBHUIO010000002">
    <property type="protein sequence ID" value="MFD2168985.1"/>
    <property type="molecule type" value="Genomic_DNA"/>
</dbReference>
<keyword evidence="8" id="KW-0862">Zinc</keyword>
<evidence type="ECO:0000313" key="14">
    <source>
        <dbReference type="EMBL" id="MFD2168985.1"/>
    </source>
</evidence>
<keyword evidence="11 12" id="KW-0472">Membrane</keyword>
<evidence type="ECO:0000256" key="1">
    <source>
        <dbReference type="ARBA" id="ARBA00001947"/>
    </source>
</evidence>
<evidence type="ECO:0000256" key="11">
    <source>
        <dbReference type="ARBA" id="ARBA00023136"/>
    </source>
</evidence>
<comment type="subcellular location">
    <subcellularLocation>
        <location evidence="2">Membrane</location>
        <topology evidence="2">Multi-pass membrane protein</topology>
    </subcellularLocation>
</comment>
<name>A0ABW4ZTH8_9BACL</name>
<evidence type="ECO:0000259" key="13">
    <source>
        <dbReference type="Pfam" id="PF02163"/>
    </source>
</evidence>
<comment type="caution">
    <text evidence="14">The sequence shown here is derived from an EMBL/GenBank/DDBJ whole genome shotgun (WGS) entry which is preliminary data.</text>
</comment>
<keyword evidence="4" id="KW-0645">Protease</keyword>
<evidence type="ECO:0000256" key="6">
    <source>
        <dbReference type="ARBA" id="ARBA00022723"/>
    </source>
</evidence>
<evidence type="ECO:0000256" key="10">
    <source>
        <dbReference type="ARBA" id="ARBA00023049"/>
    </source>
</evidence>
<feature type="domain" description="Peptidase M50" evidence="13">
    <location>
        <begin position="109"/>
        <end position="174"/>
    </location>
</feature>
<feature type="transmembrane region" description="Helical" evidence="12">
    <location>
        <begin position="87"/>
        <end position="108"/>
    </location>
</feature>
<keyword evidence="10" id="KW-0482">Metalloprotease</keyword>
<dbReference type="RefSeq" id="WP_386044038.1">
    <property type="nucleotide sequence ID" value="NZ_JBHUIO010000002.1"/>
</dbReference>
<keyword evidence="5 12" id="KW-0812">Transmembrane</keyword>
<evidence type="ECO:0000256" key="2">
    <source>
        <dbReference type="ARBA" id="ARBA00004141"/>
    </source>
</evidence>
<sequence>MNLRMFRPFGMKVKIHPLFLLLCVLSIAAGLAVEMLVLFTIIIIHELGHVWVAISYGYKIREMVLLPFGGVAKLEHGAMGWNPTHEVAIAIAGPLNNLLMIMVAALLHSAGLWSEWLTQFFIKGNLMIGFFNLLPALPLDGGRILRAAASKARGFRAATEVSIRMSYAMAALLIIIGLVSLWVGYFNIGFLMLGAFLLLSAWELRKQMHVDVIRFLDAKRRDKRMRSQEVRTLAAPESMRVRDVIERFAPDAYHMIYVLNEQKKVTVVLMEDDLVNSVFEENGMRITLRQLAERRYT</sequence>
<comment type="similarity">
    <text evidence="3">Belongs to the peptidase M50B family.</text>
</comment>
<feature type="transmembrane region" description="Helical" evidence="12">
    <location>
        <begin position="120"/>
        <end position="140"/>
    </location>
</feature>
<feature type="transmembrane region" description="Helical" evidence="12">
    <location>
        <begin position="40"/>
        <end position="58"/>
    </location>
</feature>
<gene>
    <name evidence="14" type="ORF">ACFSOY_02995</name>
</gene>
<keyword evidence="7 14" id="KW-0378">Hydrolase</keyword>
<evidence type="ECO:0000256" key="12">
    <source>
        <dbReference type="SAM" id="Phobius"/>
    </source>
</evidence>
<feature type="domain" description="Peptidase M50" evidence="13">
    <location>
        <begin position="35"/>
        <end position="107"/>
    </location>
</feature>
<keyword evidence="6" id="KW-0479">Metal-binding</keyword>
<evidence type="ECO:0000256" key="3">
    <source>
        <dbReference type="ARBA" id="ARBA00007931"/>
    </source>
</evidence>
<evidence type="ECO:0000256" key="8">
    <source>
        <dbReference type="ARBA" id="ARBA00022833"/>
    </source>
</evidence>
<dbReference type="Pfam" id="PF02163">
    <property type="entry name" value="Peptidase_M50"/>
    <property type="match status" value="2"/>
</dbReference>
<dbReference type="PANTHER" id="PTHR39188:SF3">
    <property type="entry name" value="STAGE IV SPORULATION PROTEIN FB"/>
    <property type="match status" value="1"/>
</dbReference>
<protein>
    <submittedName>
        <fullName evidence="14">M50 family metallopeptidase</fullName>
        <ecNumber evidence="14">3.4.24.-</ecNumber>
    </submittedName>
</protein>
<dbReference type="CDD" id="cd06161">
    <property type="entry name" value="S2P-M50_SpoIVFB"/>
    <property type="match status" value="1"/>
</dbReference>
<keyword evidence="9 12" id="KW-1133">Transmembrane helix</keyword>
<dbReference type="Proteomes" id="UP001597343">
    <property type="component" value="Unassembled WGS sequence"/>
</dbReference>
<dbReference type="GO" id="GO:0016787">
    <property type="term" value="F:hydrolase activity"/>
    <property type="evidence" value="ECO:0007669"/>
    <property type="project" value="UniProtKB-KW"/>
</dbReference>
<feature type="transmembrane region" description="Helical" evidence="12">
    <location>
        <begin position="161"/>
        <end position="179"/>
    </location>
</feature>
<dbReference type="EC" id="3.4.24.-" evidence="14"/>
<evidence type="ECO:0000313" key="15">
    <source>
        <dbReference type="Proteomes" id="UP001597343"/>
    </source>
</evidence>
<evidence type="ECO:0000256" key="7">
    <source>
        <dbReference type="ARBA" id="ARBA00022801"/>
    </source>
</evidence>
<proteinExistence type="inferred from homology"/>
<organism evidence="14 15">
    <name type="scientific">Tumebacillus lipolyticus</name>
    <dbReference type="NCBI Taxonomy" id="1280370"/>
    <lineage>
        <taxon>Bacteria</taxon>
        <taxon>Bacillati</taxon>
        <taxon>Bacillota</taxon>
        <taxon>Bacilli</taxon>
        <taxon>Bacillales</taxon>
        <taxon>Alicyclobacillaceae</taxon>
        <taxon>Tumebacillus</taxon>
    </lineage>
</organism>
<dbReference type="PANTHER" id="PTHR39188">
    <property type="entry name" value="MEMBRANE-ASSOCIATED ZINC METALLOPROTEASE M50B"/>
    <property type="match status" value="1"/>
</dbReference>
<reference evidence="15" key="1">
    <citation type="journal article" date="2019" name="Int. J. Syst. Evol. Microbiol.">
        <title>The Global Catalogue of Microorganisms (GCM) 10K type strain sequencing project: providing services to taxonomists for standard genome sequencing and annotation.</title>
        <authorList>
            <consortium name="The Broad Institute Genomics Platform"/>
            <consortium name="The Broad Institute Genome Sequencing Center for Infectious Disease"/>
            <person name="Wu L."/>
            <person name="Ma J."/>
        </authorList>
    </citation>
    <scope>NUCLEOTIDE SEQUENCE [LARGE SCALE GENOMIC DNA]</scope>
    <source>
        <strain evidence="15">CGMCC 1.13574</strain>
    </source>
</reference>
<comment type="cofactor">
    <cofactor evidence="1">
        <name>Zn(2+)</name>
        <dbReference type="ChEBI" id="CHEBI:29105"/>
    </cofactor>
</comment>
<evidence type="ECO:0000256" key="4">
    <source>
        <dbReference type="ARBA" id="ARBA00022670"/>
    </source>
</evidence>
<dbReference type="InterPro" id="IPR008915">
    <property type="entry name" value="Peptidase_M50"/>
</dbReference>
<evidence type="ECO:0000256" key="5">
    <source>
        <dbReference type="ARBA" id="ARBA00022692"/>
    </source>
</evidence>
<accession>A0ABW4ZTH8</accession>
<evidence type="ECO:0000256" key="9">
    <source>
        <dbReference type="ARBA" id="ARBA00022989"/>
    </source>
</evidence>